<dbReference type="Pfam" id="PF10691">
    <property type="entry name" value="DUF2497"/>
    <property type="match status" value="1"/>
</dbReference>
<dbReference type="Proteomes" id="UP000033546">
    <property type="component" value="Unassembled WGS sequence"/>
</dbReference>
<evidence type="ECO:0000313" key="2">
    <source>
        <dbReference type="Proteomes" id="UP000033546"/>
    </source>
</evidence>
<sequence>MSNTKNFQPLKEAIANIRKVISGNDSTDHVIAEHDASSAPDDEVLNLENPENSIELHNIQHVHNTLNEINKTFQSITDLPTTTYQSYQNTTQPDIQVSVTKEKIYPDQLSNINQFISIEQSTQRLSSQETRLTTTHTLSEEISKIDNTSEIKGIHQQNSLITENLVSPENIVANSEEIKKLITQIHHHTKSLNISNDKSPTIEELVIKMLKPELSTWLNNNLQKLVKEIVEKEIKHIIKKSNQN</sequence>
<dbReference type="PATRIC" id="fig|1359167.3.peg.822"/>
<proteinExistence type="predicted"/>
<accession>A0A0F3N6S4</accession>
<dbReference type="InterPro" id="IPR019632">
    <property type="entry name" value="DUF2497"/>
</dbReference>
<evidence type="ECO:0008006" key="3">
    <source>
        <dbReference type="Google" id="ProtNLM"/>
    </source>
</evidence>
<comment type="caution">
    <text evidence="1">The sequence shown here is derived from an EMBL/GenBank/DDBJ whole genome shotgun (WGS) entry which is preliminary data.</text>
</comment>
<protein>
    <recommendedName>
        <fullName evidence="3">DUF2497 domain-containing protein</fullName>
    </recommendedName>
</protein>
<dbReference type="EMBL" id="LANU01000003">
    <property type="protein sequence ID" value="KJV63402.1"/>
    <property type="molecule type" value="Genomic_DNA"/>
</dbReference>
<gene>
    <name evidence="1" type="ORF">EMUCRT_0856</name>
</gene>
<organism evidence="1 2">
    <name type="scientific">Ehrlichia cf. muris str. EmCRT</name>
    <dbReference type="NCBI Taxonomy" id="1359167"/>
    <lineage>
        <taxon>Bacteria</taxon>
        <taxon>Pseudomonadati</taxon>
        <taxon>Pseudomonadota</taxon>
        <taxon>Alphaproteobacteria</taxon>
        <taxon>Rickettsiales</taxon>
        <taxon>Anaplasmataceae</taxon>
        <taxon>Ehrlichia</taxon>
    </lineage>
</organism>
<evidence type="ECO:0000313" key="1">
    <source>
        <dbReference type="EMBL" id="KJV63402.1"/>
    </source>
</evidence>
<dbReference type="RefSeq" id="WP_045805140.1">
    <property type="nucleotide sequence ID" value="NZ_LANU01000003.1"/>
</dbReference>
<reference evidence="1 2" key="1">
    <citation type="submission" date="2015-02" db="EMBL/GenBank/DDBJ databases">
        <title>Genome Sequencing of Rickettsiales.</title>
        <authorList>
            <person name="Daugherty S.C."/>
            <person name="Su Q."/>
            <person name="Abolude K."/>
            <person name="Beier-Sexton M."/>
            <person name="Carlyon J.A."/>
            <person name="Carter R."/>
            <person name="Day N.P."/>
            <person name="Dumler S.J."/>
            <person name="Dyachenko V."/>
            <person name="Godinez A."/>
            <person name="Kurtti T.J."/>
            <person name="Lichay M."/>
            <person name="Mullins K.E."/>
            <person name="Ott S."/>
            <person name="Pappas-Brown V."/>
            <person name="Paris D.H."/>
            <person name="Patel P."/>
            <person name="Richards A.L."/>
            <person name="Sadzewicz L."/>
            <person name="Sears K."/>
            <person name="Seidman D."/>
            <person name="Sengamalay N."/>
            <person name="Stenos J."/>
            <person name="Tallon L.J."/>
            <person name="Vincent G."/>
            <person name="Fraser C.M."/>
            <person name="Munderloh U."/>
            <person name="Dunning-Hotopp J.C."/>
        </authorList>
    </citation>
    <scope>NUCLEOTIDE SEQUENCE [LARGE SCALE GENOMIC DNA]</scope>
    <source>
        <strain evidence="1 2">EmCRT</strain>
    </source>
</reference>
<name>A0A0F3N6S4_9RICK</name>
<dbReference type="AlphaFoldDB" id="A0A0F3N6S4"/>